<evidence type="ECO:0000313" key="2">
    <source>
        <dbReference type="Proteomes" id="UP001281147"/>
    </source>
</evidence>
<dbReference type="Proteomes" id="UP001281147">
    <property type="component" value="Unassembled WGS sequence"/>
</dbReference>
<organism evidence="1 2">
    <name type="scientific">Vermiconidia calcicola</name>
    <dbReference type="NCBI Taxonomy" id="1690605"/>
    <lineage>
        <taxon>Eukaryota</taxon>
        <taxon>Fungi</taxon>
        <taxon>Dikarya</taxon>
        <taxon>Ascomycota</taxon>
        <taxon>Pezizomycotina</taxon>
        <taxon>Dothideomycetes</taxon>
        <taxon>Dothideomycetidae</taxon>
        <taxon>Mycosphaerellales</taxon>
        <taxon>Extremaceae</taxon>
        <taxon>Vermiconidia</taxon>
    </lineage>
</organism>
<evidence type="ECO:0000313" key="1">
    <source>
        <dbReference type="EMBL" id="KAK3701340.1"/>
    </source>
</evidence>
<reference evidence="1" key="1">
    <citation type="submission" date="2023-07" db="EMBL/GenBank/DDBJ databases">
        <title>Black Yeasts Isolated from many extreme environments.</title>
        <authorList>
            <person name="Coleine C."/>
            <person name="Stajich J.E."/>
            <person name="Selbmann L."/>
        </authorList>
    </citation>
    <scope>NUCLEOTIDE SEQUENCE</scope>
    <source>
        <strain evidence="1">CCFEE 5714</strain>
    </source>
</reference>
<name>A0ACC3MT58_9PEZI</name>
<protein>
    <submittedName>
        <fullName evidence="1">Uncharacterized protein</fullName>
    </submittedName>
</protein>
<sequence length="71" mass="7898">MRRLCALDTELAFLNDNFSDRAVLAEHMKAVESYSALLVELTDDDLIEFSRTTIKKFVVAEDEGGKSDGVS</sequence>
<dbReference type="EMBL" id="JAUTXU010000175">
    <property type="protein sequence ID" value="KAK3701340.1"/>
    <property type="molecule type" value="Genomic_DNA"/>
</dbReference>
<keyword evidence="2" id="KW-1185">Reference proteome</keyword>
<accession>A0ACC3MT58</accession>
<proteinExistence type="predicted"/>
<comment type="caution">
    <text evidence="1">The sequence shown here is derived from an EMBL/GenBank/DDBJ whole genome shotgun (WGS) entry which is preliminary data.</text>
</comment>
<gene>
    <name evidence="1" type="ORF">LTR37_015562</name>
</gene>